<accession>A0ABQ1PZS9</accession>
<comment type="caution">
    <text evidence="1">The sequence shown here is derived from an EMBL/GenBank/DDBJ whole genome shotgun (WGS) entry which is preliminary data.</text>
</comment>
<gene>
    <name evidence="1" type="ORF">GCM10011389_14080</name>
</gene>
<proteinExistence type="predicted"/>
<reference evidence="2" key="1">
    <citation type="journal article" date="2019" name="Int. J. Syst. Evol. Microbiol.">
        <title>The Global Catalogue of Microorganisms (GCM) 10K type strain sequencing project: providing services to taxonomists for standard genome sequencing and annotation.</title>
        <authorList>
            <consortium name="The Broad Institute Genomics Platform"/>
            <consortium name="The Broad Institute Genome Sequencing Center for Infectious Disease"/>
            <person name="Wu L."/>
            <person name="Ma J."/>
        </authorList>
    </citation>
    <scope>NUCLEOTIDE SEQUENCE [LARGE SCALE GENOMIC DNA]</scope>
    <source>
        <strain evidence="2">CGMCC 1.15353</strain>
    </source>
</reference>
<protein>
    <submittedName>
        <fullName evidence="1">Uncharacterized protein</fullName>
    </submittedName>
</protein>
<sequence>MGPNKPVILLQNLRDRIKERDQFTAEDLEMARGLAGQIGSMQSKLTYTRIKKEIAKSEAEEEQSD</sequence>
<evidence type="ECO:0000313" key="2">
    <source>
        <dbReference type="Proteomes" id="UP000642571"/>
    </source>
</evidence>
<organism evidence="1 2">
    <name type="scientific">Pontibacillus salipaludis</name>
    <dbReference type="NCBI Taxonomy" id="1697394"/>
    <lineage>
        <taxon>Bacteria</taxon>
        <taxon>Bacillati</taxon>
        <taxon>Bacillota</taxon>
        <taxon>Bacilli</taxon>
        <taxon>Bacillales</taxon>
        <taxon>Bacillaceae</taxon>
        <taxon>Pontibacillus</taxon>
    </lineage>
</organism>
<keyword evidence="2" id="KW-1185">Reference proteome</keyword>
<name>A0ABQ1PZS9_9BACI</name>
<dbReference type="Proteomes" id="UP000642571">
    <property type="component" value="Unassembled WGS sequence"/>
</dbReference>
<evidence type="ECO:0000313" key="1">
    <source>
        <dbReference type="EMBL" id="GGD07739.1"/>
    </source>
</evidence>
<dbReference type="RefSeq" id="WP_188652197.1">
    <property type="nucleotide sequence ID" value="NZ_BMIN01000004.1"/>
</dbReference>
<dbReference type="EMBL" id="BMIN01000004">
    <property type="protein sequence ID" value="GGD07739.1"/>
    <property type="molecule type" value="Genomic_DNA"/>
</dbReference>